<organism evidence="1 2">
    <name type="scientific">Dissostichus eleginoides</name>
    <name type="common">Patagonian toothfish</name>
    <name type="synonym">Dissostichus amissus</name>
    <dbReference type="NCBI Taxonomy" id="100907"/>
    <lineage>
        <taxon>Eukaryota</taxon>
        <taxon>Metazoa</taxon>
        <taxon>Chordata</taxon>
        <taxon>Craniata</taxon>
        <taxon>Vertebrata</taxon>
        <taxon>Euteleostomi</taxon>
        <taxon>Actinopterygii</taxon>
        <taxon>Neopterygii</taxon>
        <taxon>Teleostei</taxon>
        <taxon>Neoteleostei</taxon>
        <taxon>Acanthomorphata</taxon>
        <taxon>Eupercaria</taxon>
        <taxon>Perciformes</taxon>
        <taxon>Notothenioidei</taxon>
        <taxon>Nototheniidae</taxon>
        <taxon>Dissostichus</taxon>
    </lineage>
</organism>
<comment type="caution">
    <text evidence="1">The sequence shown here is derived from an EMBL/GenBank/DDBJ whole genome shotgun (WGS) entry which is preliminary data.</text>
</comment>
<dbReference type="AlphaFoldDB" id="A0AAD9EZL6"/>
<dbReference type="EMBL" id="JASDAP010000023">
    <property type="protein sequence ID" value="KAK1883297.1"/>
    <property type="molecule type" value="Genomic_DNA"/>
</dbReference>
<reference evidence="1" key="1">
    <citation type="submission" date="2023-04" db="EMBL/GenBank/DDBJ databases">
        <title>Chromosome-level genome of Chaenocephalus aceratus.</title>
        <authorList>
            <person name="Park H."/>
        </authorList>
    </citation>
    <scope>NUCLEOTIDE SEQUENCE</scope>
    <source>
        <strain evidence="1">DE</strain>
        <tissue evidence="1">Muscle</tissue>
    </source>
</reference>
<feature type="non-terminal residue" evidence="1">
    <location>
        <position position="1"/>
    </location>
</feature>
<accession>A0AAD9EZL6</accession>
<proteinExistence type="predicted"/>
<protein>
    <submittedName>
        <fullName evidence="1">Bifunctional protein FolD</fullName>
    </submittedName>
</protein>
<dbReference type="Proteomes" id="UP001228049">
    <property type="component" value="Unassembled WGS sequence"/>
</dbReference>
<sequence length="78" mass="8440">TPPPLALQQLPLFLAIPAPHARVSELSRAGSDITRFCQQSRGSSCQRQPVLCQASPRQAVIQPSSLHIKTHCRGGEGR</sequence>
<evidence type="ECO:0000313" key="1">
    <source>
        <dbReference type="EMBL" id="KAK1883297.1"/>
    </source>
</evidence>
<evidence type="ECO:0000313" key="2">
    <source>
        <dbReference type="Proteomes" id="UP001228049"/>
    </source>
</evidence>
<name>A0AAD9EZL6_DISEL</name>
<gene>
    <name evidence="1" type="ORF">KUDE01_024071</name>
</gene>
<keyword evidence="2" id="KW-1185">Reference proteome</keyword>
<feature type="non-terminal residue" evidence="1">
    <location>
        <position position="78"/>
    </location>
</feature>